<dbReference type="OrthoDB" id="9790048at2"/>
<evidence type="ECO:0000256" key="3">
    <source>
        <dbReference type="ARBA" id="ARBA00022592"/>
    </source>
</evidence>
<proteinExistence type="inferred from homology"/>
<dbReference type="PIRSF" id="PIRSF002756">
    <property type="entry name" value="PstS"/>
    <property type="match status" value="1"/>
</dbReference>
<evidence type="ECO:0000313" key="9">
    <source>
        <dbReference type="Proteomes" id="UP000002384"/>
    </source>
</evidence>
<dbReference type="AlphaFoldDB" id="B7K8L3"/>
<feature type="chain" id="PRO_5002858431" description="Phosphate-binding protein" evidence="6">
    <location>
        <begin position="30"/>
        <end position="394"/>
    </location>
</feature>
<dbReference type="InterPro" id="IPR024370">
    <property type="entry name" value="PBP_domain"/>
</dbReference>
<dbReference type="Pfam" id="PF12849">
    <property type="entry name" value="PBP_like_2"/>
    <property type="match status" value="1"/>
</dbReference>
<dbReference type="SUPFAM" id="SSF53850">
    <property type="entry name" value="Periplasmic binding protein-like II"/>
    <property type="match status" value="1"/>
</dbReference>
<keyword evidence="3 4" id="KW-0592">Phosphate transport</keyword>
<reference evidence="9" key="1">
    <citation type="journal article" date="2011" name="MBio">
        <title>Novel metabolic attributes of the genus Cyanothece, comprising a group of unicellular nitrogen-fixing Cyanobacteria.</title>
        <authorList>
            <person name="Bandyopadhyay A."/>
            <person name="Elvitigala T."/>
            <person name="Welsh E."/>
            <person name="Stockel J."/>
            <person name="Liberton M."/>
            <person name="Min H."/>
            <person name="Sherman L.A."/>
            <person name="Pakrasi H.B."/>
        </authorList>
    </citation>
    <scope>NUCLEOTIDE SEQUENCE [LARGE SCALE GENOMIC DNA]</scope>
    <source>
        <strain evidence="9">PCC 7424</strain>
    </source>
</reference>
<dbReference type="HOGENOM" id="CLU_034528_1_1_3"/>
<name>B7K8L3_GLOC7</name>
<dbReference type="GO" id="GO:0043190">
    <property type="term" value="C:ATP-binding cassette (ABC) transporter complex"/>
    <property type="evidence" value="ECO:0007669"/>
    <property type="project" value="InterPro"/>
</dbReference>
<evidence type="ECO:0000256" key="4">
    <source>
        <dbReference type="PIRNR" id="PIRNR002756"/>
    </source>
</evidence>
<dbReference type="EMBL" id="CP001291">
    <property type="protein sequence ID" value="ACK71211.1"/>
    <property type="molecule type" value="Genomic_DNA"/>
</dbReference>
<feature type="region of interest" description="Disordered" evidence="5">
    <location>
        <begin position="38"/>
        <end position="57"/>
    </location>
</feature>
<dbReference type="eggNOG" id="COG0226">
    <property type="taxonomic scope" value="Bacteria"/>
</dbReference>
<evidence type="ECO:0000256" key="2">
    <source>
        <dbReference type="ARBA" id="ARBA00022448"/>
    </source>
</evidence>
<dbReference type="KEGG" id="cyc:PCC7424_2804"/>
<organism evidence="8 9">
    <name type="scientific">Gloeothece citriformis (strain PCC 7424)</name>
    <name type="common">Cyanothece sp. (strain PCC 7424)</name>
    <dbReference type="NCBI Taxonomy" id="65393"/>
    <lineage>
        <taxon>Bacteria</taxon>
        <taxon>Bacillati</taxon>
        <taxon>Cyanobacteriota</taxon>
        <taxon>Cyanophyceae</taxon>
        <taxon>Oscillatoriophycideae</taxon>
        <taxon>Chroococcales</taxon>
        <taxon>Aphanothecaceae</taxon>
        <taxon>Gloeothece</taxon>
        <taxon>Gloeothece citriformis</taxon>
    </lineage>
</organism>
<dbReference type="CDD" id="cd13565">
    <property type="entry name" value="PBP2_PstS"/>
    <property type="match status" value="1"/>
</dbReference>
<dbReference type="InterPro" id="IPR005673">
    <property type="entry name" value="ABC_phos-bd_PstS"/>
</dbReference>
<evidence type="ECO:0000259" key="7">
    <source>
        <dbReference type="Pfam" id="PF12849"/>
    </source>
</evidence>
<evidence type="ECO:0000256" key="1">
    <source>
        <dbReference type="ARBA" id="ARBA00008725"/>
    </source>
</evidence>
<dbReference type="PANTHER" id="PTHR42996:SF1">
    <property type="entry name" value="PHOSPHATE-BINDING PROTEIN PSTS"/>
    <property type="match status" value="1"/>
</dbReference>
<keyword evidence="9" id="KW-1185">Reference proteome</keyword>
<evidence type="ECO:0000313" key="8">
    <source>
        <dbReference type="EMBL" id="ACK71211.1"/>
    </source>
</evidence>
<comment type="similarity">
    <text evidence="1 4">Belongs to the PstS family.</text>
</comment>
<dbReference type="InterPro" id="IPR050962">
    <property type="entry name" value="Phosphate-bind_PstS"/>
</dbReference>
<feature type="domain" description="PBP" evidence="7">
    <location>
        <begin position="69"/>
        <end position="351"/>
    </location>
</feature>
<accession>B7K8L3</accession>
<dbReference type="STRING" id="65393.PCC7424_2804"/>
<dbReference type="RefSeq" id="WP_015954811.1">
    <property type="nucleotide sequence ID" value="NC_011729.1"/>
</dbReference>
<keyword evidence="6" id="KW-0732">Signal</keyword>
<feature type="signal peptide" evidence="6">
    <location>
        <begin position="1"/>
        <end position="29"/>
    </location>
</feature>
<dbReference type="NCBIfam" id="TIGR00975">
    <property type="entry name" value="3a0107s03"/>
    <property type="match status" value="1"/>
</dbReference>
<dbReference type="Proteomes" id="UP000002384">
    <property type="component" value="Chromosome"/>
</dbReference>
<dbReference type="GO" id="GO:0035435">
    <property type="term" value="P:phosphate ion transmembrane transport"/>
    <property type="evidence" value="ECO:0007669"/>
    <property type="project" value="InterPro"/>
</dbReference>
<dbReference type="GO" id="GO:0042301">
    <property type="term" value="F:phosphate ion binding"/>
    <property type="evidence" value="ECO:0007669"/>
    <property type="project" value="InterPro"/>
</dbReference>
<evidence type="ECO:0000256" key="6">
    <source>
        <dbReference type="SAM" id="SignalP"/>
    </source>
</evidence>
<sequence>MSNQKTLIKVPSRVVSSISILALSLNLVACGGAGNNTATNGDAGTGTGTEQGTEATGGESLAQKLALAQPVSVTGAGASFPAPLYQNWFVQLNQEVPDLRVDYQSVGSGAGVEQFIQGTVNFAASDVAMTDEEIAKVQRGVLMLPMTAGAIVLAYNIPGVEGELKLSRDVYTNILLGNITNWNDPAIAEANPDLQLPDLPITVVHRADGSGTTGVFTKHLSAISPEWKETIGEGKTVEWPKKGKFIGAKGNEGVTASIQQNQGAIGYVEYGYAKNNNLPMAALENQAGQFIKPTEESEMATLDSVTLPEDLRAFITDPEGDNSYPIVTYTWLLTYKQYDDPQIAKGIEGMIEYGLTTGQESSAELGYIPLPPSVREKVAAAADQISPDYQITVE</sequence>
<gene>
    <name evidence="8" type="ordered locus">PCC7424_2804</name>
</gene>
<protein>
    <recommendedName>
        <fullName evidence="4">Phosphate-binding protein</fullName>
    </recommendedName>
</protein>
<dbReference type="PANTHER" id="PTHR42996">
    <property type="entry name" value="PHOSPHATE-BINDING PROTEIN PSTS"/>
    <property type="match status" value="1"/>
</dbReference>
<keyword evidence="2 4" id="KW-0813">Transport</keyword>
<evidence type="ECO:0000256" key="5">
    <source>
        <dbReference type="SAM" id="MobiDB-lite"/>
    </source>
</evidence>
<dbReference type="Gene3D" id="3.40.190.10">
    <property type="entry name" value="Periplasmic binding protein-like II"/>
    <property type="match status" value="2"/>
</dbReference>